<dbReference type="Gene3D" id="3.30.60.230">
    <property type="entry name" value="Lsr2, dimerization domain"/>
    <property type="match status" value="1"/>
</dbReference>
<evidence type="ECO:0000259" key="3">
    <source>
        <dbReference type="Pfam" id="PF23359"/>
    </source>
</evidence>
<keyword evidence="1" id="KW-0238">DNA-binding</keyword>
<dbReference type="STRING" id="665004.AC529_07940"/>
<dbReference type="Gene3D" id="4.10.320.10">
    <property type="entry name" value="E3-binding domain"/>
    <property type="match status" value="1"/>
</dbReference>
<dbReference type="InterPro" id="IPR042261">
    <property type="entry name" value="Lsr2-like_dimerization"/>
</dbReference>
<dbReference type="PATRIC" id="fig|665004.4.peg.3101"/>
<sequence>MARKTVVELVDDLDGSRADETVTFGIDGTVYEIDLSADHAEDLRAIFEAYVKAGRKVTGRSRRAARSEKLDTRAVRAWARSQGMEVSERGRIPQHVLDAYRNRDRGE</sequence>
<name>A0A147KIV7_THECS</name>
<evidence type="ECO:0000256" key="1">
    <source>
        <dbReference type="ARBA" id="ARBA00023125"/>
    </source>
</evidence>
<dbReference type="AlphaFoldDB" id="A0A147KIV7"/>
<dbReference type="GO" id="GO:0016746">
    <property type="term" value="F:acyltransferase activity"/>
    <property type="evidence" value="ECO:0007669"/>
    <property type="project" value="InterPro"/>
</dbReference>
<dbReference type="EMBL" id="LGEM01000034">
    <property type="protein sequence ID" value="KUP97235.1"/>
    <property type="molecule type" value="Genomic_DNA"/>
</dbReference>
<evidence type="ECO:0008006" key="6">
    <source>
        <dbReference type="Google" id="ProtNLM"/>
    </source>
</evidence>
<dbReference type="RefSeq" id="WP_068757403.1">
    <property type="nucleotide sequence ID" value="NZ_KQ950183.1"/>
</dbReference>
<accession>A0A147KIV7</accession>
<gene>
    <name evidence="4" type="ORF">AC529_07940</name>
</gene>
<dbReference type="InterPro" id="IPR036625">
    <property type="entry name" value="E3-bd_dom_sf"/>
</dbReference>
<reference evidence="5" key="1">
    <citation type="journal article" date="2017" name="Acta Aliment.">
        <title>Plant polysaccharide degrading enzyme system of Thermpbifida cellulosilytica TB100 revealed by de novo genome project data.</title>
        <authorList>
            <person name="Toth A."/>
            <person name="Baka E."/>
            <person name="Luzics S."/>
            <person name="Bata-Vidacs I."/>
            <person name="Nagy I."/>
            <person name="Balint B."/>
            <person name="Herceg R."/>
            <person name="Olasz F."/>
            <person name="Wilk T."/>
            <person name="Nagy T."/>
            <person name="Kriszt B."/>
            <person name="Nagy I."/>
            <person name="Kukolya J."/>
        </authorList>
    </citation>
    <scope>NUCLEOTIDE SEQUENCE [LARGE SCALE GENOMIC DNA]</scope>
    <source>
        <strain evidence="5">TB100</strain>
    </source>
</reference>
<feature type="domain" description="Lsr2 dimerization" evidence="2">
    <location>
        <begin position="1"/>
        <end position="57"/>
    </location>
</feature>
<dbReference type="Proteomes" id="UP000074382">
    <property type="component" value="Unassembled WGS sequence"/>
</dbReference>
<organism evidence="4 5">
    <name type="scientific">Thermobifida cellulosilytica TB100</name>
    <dbReference type="NCBI Taxonomy" id="665004"/>
    <lineage>
        <taxon>Bacteria</taxon>
        <taxon>Bacillati</taxon>
        <taxon>Actinomycetota</taxon>
        <taxon>Actinomycetes</taxon>
        <taxon>Streptosporangiales</taxon>
        <taxon>Nocardiopsidaceae</taxon>
        <taxon>Thermobifida</taxon>
    </lineage>
</organism>
<dbReference type="Pfam" id="PF23359">
    <property type="entry name" value="Lsr2_DNA-bd"/>
    <property type="match status" value="1"/>
</dbReference>
<evidence type="ECO:0000259" key="2">
    <source>
        <dbReference type="Pfam" id="PF11774"/>
    </source>
</evidence>
<dbReference type="GO" id="GO:0003677">
    <property type="term" value="F:DNA binding"/>
    <property type="evidence" value="ECO:0007669"/>
    <property type="project" value="UniProtKB-KW"/>
</dbReference>
<protein>
    <recommendedName>
        <fullName evidence="6">Nucleoid-associated protein Lsr2</fullName>
    </recommendedName>
</protein>
<dbReference type="InterPro" id="IPR024412">
    <property type="entry name" value="Lsr2_dim_dom"/>
</dbReference>
<proteinExistence type="predicted"/>
<keyword evidence="5" id="KW-1185">Reference proteome</keyword>
<dbReference type="InterPro" id="IPR055370">
    <property type="entry name" value="Lsr2_DNA-bd"/>
</dbReference>
<evidence type="ECO:0000313" key="4">
    <source>
        <dbReference type="EMBL" id="KUP97235.1"/>
    </source>
</evidence>
<comment type="caution">
    <text evidence="4">The sequence shown here is derived from an EMBL/GenBank/DDBJ whole genome shotgun (WGS) entry which is preliminary data.</text>
</comment>
<evidence type="ECO:0000313" key="5">
    <source>
        <dbReference type="Proteomes" id="UP000074382"/>
    </source>
</evidence>
<dbReference type="Pfam" id="PF11774">
    <property type="entry name" value="Lsr2"/>
    <property type="match status" value="1"/>
</dbReference>
<feature type="domain" description="Lsr2 DNA-binding" evidence="3">
    <location>
        <begin position="70"/>
        <end position="101"/>
    </location>
</feature>
<dbReference type="OrthoDB" id="4113332at2"/>